<dbReference type="Gene3D" id="1.10.10.10">
    <property type="entry name" value="Winged helix-like DNA-binding domain superfamily/Winged helix DNA-binding domain"/>
    <property type="match status" value="1"/>
</dbReference>
<proteinExistence type="inferred from homology"/>
<keyword evidence="4" id="KW-0804">Transcription</keyword>
<evidence type="ECO:0000256" key="3">
    <source>
        <dbReference type="ARBA" id="ARBA00023125"/>
    </source>
</evidence>
<dbReference type="SUPFAM" id="SSF53850">
    <property type="entry name" value="Periplasmic binding protein-like II"/>
    <property type="match status" value="1"/>
</dbReference>
<sequence>MFDWEDLRYFSTFARTGSLASAAKKLGVDHATVARRITSLEASVNLKLVDRRPRSYILTEDGRQVARYGEQMSASAYSLERFSGAEQNVVEGDVIIAAPHVFIGNLIAPHIGSFYKRYPRLRLSLTGTKERLSLTRREADITIGMVRPVEAAVVARRLGRVKFMLYGSAEYLASGCELSFIAYDESVTNTPQQAWLKKQCAGRPVVFFSNDLRIQAITAAGHAVIALLPDYLAKEYNLVPVEPGGPALTLDIWLSVHEDVRHARHISAVVDFLINCIEPAYGL</sequence>
<dbReference type="GO" id="GO:0003700">
    <property type="term" value="F:DNA-binding transcription factor activity"/>
    <property type="evidence" value="ECO:0007669"/>
    <property type="project" value="InterPro"/>
</dbReference>
<evidence type="ECO:0000313" key="6">
    <source>
        <dbReference type="EMBL" id="MDC6639136.1"/>
    </source>
</evidence>
<dbReference type="PROSITE" id="PS50931">
    <property type="entry name" value="HTH_LYSR"/>
    <property type="match status" value="1"/>
</dbReference>
<dbReference type="InterPro" id="IPR005119">
    <property type="entry name" value="LysR_subst-bd"/>
</dbReference>
<dbReference type="InterPro" id="IPR000847">
    <property type="entry name" value="LysR_HTH_N"/>
</dbReference>
<dbReference type="Proteomes" id="UP001149314">
    <property type="component" value="Unassembled WGS sequence"/>
</dbReference>
<gene>
    <name evidence="6" type="ORF">OEZ79_12900</name>
    <name evidence="7" type="ORF">VOF76_19280</name>
</gene>
<keyword evidence="9" id="KW-1185">Reference proteome</keyword>
<dbReference type="GO" id="GO:0043565">
    <property type="term" value="F:sequence-specific DNA binding"/>
    <property type="evidence" value="ECO:0007669"/>
    <property type="project" value="TreeGrafter"/>
</dbReference>
<evidence type="ECO:0000259" key="5">
    <source>
        <dbReference type="PROSITE" id="PS50931"/>
    </source>
</evidence>
<dbReference type="Gene3D" id="3.40.190.290">
    <property type="match status" value="1"/>
</dbReference>
<name>A0A9X3YBF9_9ENTR</name>
<feature type="domain" description="HTH lysR-type" evidence="5">
    <location>
        <begin position="2"/>
        <end position="59"/>
    </location>
</feature>
<evidence type="ECO:0000313" key="8">
    <source>
        <dbReference type="Proteomes" id="UP001149314"/>
    </source>
</evidence>
<dbReference type="Proteomes" id="UP001357437">
    <property type="component" value="Unassembled WGS sequence"/>
</dbReference>
<dbReference type="Pfam" id="PF00126">
    <property type="entry name" value="HTH_1"/>
    <property type="match status" value="1"/>
</dbReference>
<dbReference type="Pfam" id="PF03466">
    <property type="entry name" value="LysR_substrate"/>
    <property type="match status" value="1"/>
</dbReference>
<reference evidence="6" key="1">
    <citation type="journal article" date="2023" name="Genes Genomics">
        <title>Genomic insights of Leclercia adecarboxylata strains linked to an outbreak in public hospitals in Mexico.</title>
        <authorList>
            <person name="Barrios-Villa E."/>
            <person name="Pacheco-Flores B."/>
            <person name="Lozano-Zarain P."/>
            <person name="Del Campo-Ortega R."/>
            <person name="de Jesus Ascencio-Montiel I."/>
            <person name="Gonzalez-Leon M."/>
            <person name="Camorlinga-Ponce M."/>
            <person name="Gaytan Cervantes F.J."/>
            <person name="Gonzalez Torres C."/>
            <person name="Aguilar E."/>
            <person name="Gonzalez Ibarra J."/>
            <person name="Torres Lopez F.J."/>
            <person name="Rosas-Vargas H."/>
            <person name="Gonzalez-Bonilla C.R."/>
            <person name="Del Carmen Rocha-Gracia R."/>
        </authorList>
    </citation>
    <scope>NUCLEOTIDE SEQUENCE</scope>
    <source>
        <strain evidence="6">Lac40</strain>
    </source>
</reference>
<dbReference type="PANTHER" id="PTHR30537:SF3">
    <property type="entry name" value="TRANSCRIPTIONAL REGULATORY PROTEIN"/>
    <property type="match status" value="1"/>
</dbReference>
<accession>A0A9X3YBF9</accession>
<dbReference type="InterPro" id="IPR058163">
    <property type="entry name" value="LysR-type_TF_proteobact-type"/>
</dbReference>
<dbReference type="GO" id="GO:0006351">
    <property type="term" value="P:DNA-templated transcription"/>
    <property type="evidence" value="ECO:0007669"/>
    <property type="project" value="TreeGrafter"/>
</dbReference>
<evidence type="ECO:0000256" key="2">
    <source>
        <dbReference type="ARBA" id="ARBA00023015"/>
    </source>
</evidence>
<dbReference type="EMBL" id="JAOURS010000012">
    <property type="protein sequence ID" value="MDC6639136.1"/>
    <property type="molecule type" value="Genomic_DNA"/>
</dbReference>
<comment type="similarity">
    <text evidence="1">Belongs to the LysR transcriptional regulatory family.</text>
</comment>
<comment type="caution">
    <text evidence="6">The sequence shown here is derived from an EMBL/GenBank/DDBJ whole genome shotgun (WGS) entry which is preliminary data.</text>
</comment>
<dbReference type="SUPFAM" id="SSF46785">
    <property type="entry name" value="Winged helix' DNA-binding domain"/>
    <property type="match status" value="1"/>
</dbReference>
<dbReference type="EMBL" id="JAYMCU010000044">
    <property type="protein sequence ID" value="MEC3938307.1"/>
    <property type="molecule type" value="Genomic_DNA"/>
</dbReference>
<dbReference type="PANTHER" id="PTHR30537">
    <property type="entry name" value="HTH-TYPE TRANSCRIPTIONAL REGULATOR"/>
    <property type="match status" value="1"/>
</dbReference>
<dbReference type="InterPro" id="IPR036388">
    <property type="entry name" value="WH-like_DNA-bd_sf"/>
</dbReference>
<evidence type="ECO:0000313" key="9">
    <source>
        <dbReference type="Proteomes" id="UP001357437"/>
    </source>
</evidence>
<evidence type="ECO:0000256" key="1">
    <source>
        <dbReference type="ARBA" id="ARBA00009437"/>
    </source>
</evidence>
<evidence type="ECO:0000313" key="7">
    <source>
        <dbReference type="EMBL" id="MEC3938307.1"/>
    </source>
</evidence>
<keyword evidence="2" id="KW-0805">Transcription regulation</keyword>
<dbReference type="AlphaFoldDB" id="A0A9X3YBF9"/>
<keyword evidence="3" id="KW-0238">DNA-binding</keyword>
<dbReference type="InterPro" id="IPR036390">
    <property type="entry name" value="WH_DNA-bd_sf"/>
</dbReference>
<organism evidence="6 8">
    <name type="scientific">Leclercia adecarboxylata</name>
    <dbReference type="NCBI Taxonomy" id="83655"/>
    <lineage>
        <taxon>Bacteria</taxon>
        <taxon>Pseudomonadati</taxon>
        <taxon>Pseudomonadota</taxon>
        <taxon>Gammaproteobacteria</taxon>
        <taxon>Enterobacterales</taxon>
        <taxon>Enterobacteriaceae</taxon>
        <taxon>Leclercia</taxon>
    </lineage>
</organism>
<reference evidence="7 9" key="2">
    <citation type="submission" date="2024-01" db="EMBL/GenBank/DDBJ databases">
        <title>Comparative Genomics of Leclercia adecarboxylata Strains Isolated from Several Sources.</title>
        <authorList>
            <person name="Yescas-Zazueta V."/>
            <person name="Balbuena-Alonso M.G."/>
            <person name="Valencia D."/>
            <person name="Mendez-Pfeiffer P.A."/>
            <person name="Ballesteros-Monrreal M.G."/>
            <person name="Rocha-Gracia R.D.C."/>
            <person name="Barrios-Villa E."/>
        </authorList>
    </citation>
    <scope>NUCLEOTIDE SEQUENCE [LARGE SCALE GENOMIC DNA]</scope>
    <source>
        <strain evidence="7 9">33MEM</strain>
    </source>
</reference>
<evidence type="ECO:0000256" key="4">
    <source>
        <dbReference type="ARBA" id="ARBA00023163"/>
    </source>
</evidence>
<dbReference type="RefSeq" id="WP_191152615.1">
    <property type="nucleotide sequence ID" value="NZ_CP060824.1"/>
</dbReference>
<protein>
    <submittedName>
        <fullName evidence="6">LysR family transcriptional regulator</fullName>
    </submittedName>
</protein>